<keyword evidence="2" id="KW-1185">Reference proteome</keyword>
<comment type="caution">
    <text evidence="1">The sequence shown here is derived from an EMBL/GenBank/DDBJ whole genome shotgun (WGS) entry which is preliminary data.</text>
</comment>
<reference evidence="1" key="1">
    <citation type="journal article" date="2014" name="Int. J. Syst. Evol. Microbiol.">
        <title>Complete genome sequence of Corynebacterium casei LMG S-19264T (=DSM 44701T), isolated from a smear-ripened cheese.</title>
        <authorList>
            <consortium name="US DOE Joint Genome Institute (JGI-PGF)"/>
            <person name="Walter F."/>
            <person name="Albersmeier A."/>
            <person name="Kalinowski J."/>
            <person name="Ruckert C."/>
        </authorList>
    </citation>
    <scope>NUCLEOTIDE SEQUENCE</scope>
    <source>
        <strain evidence="1">CGMCC 1.15254</strain>
    </source>
</reference>
<sequence>MENHSNIFKDVDSVAHTDHEIIFFASLIDDIIKYDGPFSLLLEPIKKQTTNRKNIILTLLSKFFFFKNKRKKQPLTKKHIHIDGHLKTQKSDLFPLTRSCLLYHIYLSVASKPSNASKCLNRFEQLIVEANAAHYRNTNNASEIQKKIKLENACQIVASGMKKWSETSFQEQAPDYHNLAKYLIIHDSVKMRFITFMDLEPLSQTYAALKSEERLKGDRTNPIRPHVEAALNILCKRGIIPLTAEHPKGQLARKIKVFLNYQKTEGGYSKHCEEIYANILRKNRIKSKIYKVKNF</sequence>
<dbReference type="AlphaFoldDB" id="A0A917C3E2"/>
<reference evidence="1" key="2">
    <citation type="submission" date="2020-09" db="EMBL/GenBank/DDBJ databases">
        <authorList>
            <person name="Sun Q."/>
            <person name="Zhou Y."/>
        </authorList>
    </citation>
    <scope>NUCLEOTIDE SEQUENCE</scope>
    <source>
        <strain evidence="1">CGMCC 1.15254</strain>
    </source>
</reference>
<evidence type="ECO:0000313" key="1">
    <source>
        <dbReference type="EMBL" id="GGF68799.1"/>
    </source>
</evidence>
<gene>
    <name evidence="1" type="ORF">GCM10011332_23670</name>
</gene>
<name>A0A917C3E2_9PROT</name>
<accession>A0A917C3E2</accession>
<organism evidence="1 2">
    <name type="scientific">Terasakiella brassicae</name>
    <dbReference type="NCBI Taxonomy" id="1634917"/>
    <lineage>
        <taxon>Bacteria</taxon>
        <taxon>Pseudomonadati</taxon>
        <taxon>Pseudomonadota</taxon>
        <taxon>Alphaproteobacteria</taxon>
        <taxon>Rhodospirillales</taxon>
        <taxon>Terasakiellaceae</taxon>
        <taxon>Terasakiella</taxon>
    </lineage>
</organism>
<proteinExistence type="predicted"/>
<evidence type="ECO:0000313" key="2">
    <source>
        <dbReference type="Proteomes" id="UP000632498"/>
    </source>
</evidence>
<protein>
    <submittedName>
        <fullName evidence="1">Uncharacterized protein</fullName>
    </submittedName>
</protein>
<dbReference type="EMBL" id="BMHV01000017">
    <property type="protein sequence ID" value="GGF68799.1"/>
    <property type="molecule type" value="Genomic_DNA"/>
</dbReference>
<dbReference type="Proteomes" id="UP000632498">
    <property type="component" value="Unassembled WGS sequence"/>
</dbReference>